<evidence type="ECO:0000256" key="8">
    <source>
        <dbReference type="ARBA" id="ARBA00022692"/>
    </source>
</evidence>
<feature type="domain" description="Pyrroline-5-carboxylate reductase catalytic N-terminal" evidence="23">
    <location>
        <begin position="41"/>
        <end position="127"/>
    </location>
</feature>
<evidence type="ECO:0000256" key="2">
    <source>
        <dbReference type="ARBA" id="ARBA00001974"/>
    </source>
</evidence>
<evidence type="ECO:0000256" key="17">
    <source>
        <dbReference type="ARBA" id="ARBA00023136"/>
    </source>
</evidence>
<evidence type="ECO:0000256" key="11">
    <source>
        <dbReference type="ARBA" id="ARBA00022827"/>
    </source>
</evidence>
<dbReference type="GO" id="GO:0016491">
    <property type="term" value="F:oxidoreductase activity"/>
    <property type="evidence" value="ECO:0007669"/>
    <property type="project" value="UniProtKB-KW"/>
</dbReference>
<evidence type="ECO:0000256" key="1">
    <source>
        <dbReference type="ARBA" id="ARBA00001970"/>
    </source>
</evidence>
<comment type="catalytic activity">
    <reaction evidence="19">
        <text>2 Fe(2+) + NADP(+) + H(+) = 2 Fe(3+) + NADPH</text>
        <dbReference type="Rhea" id="RHEA:71767"/>
        <dbReference type="ChEBI" id="CHEBI:15378"/>
        <dbReference type="ChEBI" id="CHEBI:29033"/>
        <dbReference type="ChEBI" id="CHEBI:29034"/>
        <dbReference type="ChEBI" id="CHEBI:57783"/>
        <dbReference type="ChEBI" id="CHEBI:58349"/>
    </reaction>
    <physiologicalReaction direction="right-to-left" evidence="19">
        <dbReference type="Rhea" id="RHEA:71769"/>
    </physiologicalReaction>
</comment>
<evidence type="ECO:0000256" key="4">
    <source>
        <dbReference type="ARBA" id="ARBA00007729"/>
    </source>
</evidence>
<evidence type="ECO:0000256" key="19">
    <source>
        <dbReference type="ARBA" id="ARBA00049387"/>
    </source>
</evidence>
<dbReference type="Gene3D" id="3.40.50.720">
    <property type="entry name" value="NAD(P)-binding Rossmann-like Domain"/>
    <property type="match status" value="1"/>
</dbReference>
<keyword evidence="11" id="KW-0274">FAD</keyword>
<comment type="cofactor">
    <cofactor evidence="2">
        <name>FAD</name>
        <dbReference type="ChEBI" id="CHEBI:57692"/>
    </cofactor>
</comment>
<sequence length="489" mass="53869">MDAKVEHNGTSLAMESKLEPKLDSPELNGGKKSETPSKVSVAILGSGDYSRSLAGRLVRSGFSVVVGSRDPDRNRRLFPQGAAVTNRRAALSGAGLVFVAIHRENYPALQADRDALAGKILIDVSNNTEIHEGESNAEYLARSFPDSTVVKGFNVLSAWSLSSGLFGGSKEVFICSDDNNARKTVMQLAQDLGFVPVDYGSLRAAREIEAIPLRLLPSWHLALKMFLGVFIIFFLYCLYRVVIFRAITGTNQASHIPVSVMNMTFAGTAITLLCLVYIPGIFAAFTQLYNGTKYKRFPNWLDKWMLARKQLGLLSLLASIVHAFLSFMIWSPSYYARLFEQTATPSGDVKYGKLRWSGETFLLFGALSLFLMTVLGVSSIPSVTNAMNWREFNLVQSKLGWAVLIFAIVHNAVYGAEVFTLPGLFSSYTIAVFQLTLVLPAILVLMKVVISLPCVGSRVDRIRRGWERNKPPSRVAAPEDPQEETSLMS</sequence>
<keyword evidence="10" id="KW-0967">Endosome</keyword>
<evidence type="ECO:0000256" key="12">
    <source>
        <dbReference type="ARBA" id="ARBA00022989"/>
    </source>
</evidence>
<feature type="transmembrane region" description="Helical" evidence="21">
    <location>
        <begin position="311"/>
        <end position="330"/>
    </location>
</feature>
<accession>A0A9J7L9T1</accession>
<organism evidence="24 25">
    <name type="scientific">Branchiostoma floridae</name>
    <name type="common">Florida lancelet</name>
    <name type="synonym">Amphioxus</name>
    <dbReference type="NCBI Taxonomy" id="7739"/>
    <lineage>
        <taxon>Eukaryota</taxon>
        <taxon>Metazoa</taxon>
        <taxon>Chordata</taxon>
        <taxon>Cephalochordata</taxon>
        <taxon>Leptocardii</taxon>
        <taxon>Amphioxiformes</taxon>
        <taxon>Branchiostomatidae</taxon>
        <taxon>Branchiostoma</taxon>
    </lineage>
</organism>
<name>A0A9J7L9T1_BRAFL</name>
<dbReference type="SUPFAM" id="SSF51735">
    <property type="entry name" value="NAD(P)-binding Rossmann-fold domains"/>
    <property type="match status" value="1"/>
</dbReference>
<keyword evidence="5" id="KW-0813">Transport</keyword>
<evidence type="ECO:0000259" key="23">
    <source>
        <dbReference type="Pfam" id="PF03807"/>
    </source>
</evidence>
<dbReference type="RefSeq" id="XP_035677588.1">
    <property type="nucleotide sequence ID" value="XM_035821695.1"/>
</dbReference>
<feature type="region of interest" description="Disordered" evidence="20">
    <location>
        <begin position="1"/>
        <end position="36"/>
    </location>
</feature>
<feature type="transmembrane region" description="Helical" evidence="21">
    <location>
        <begin position="221"/>
        <end position="243"/>
    </location>
</feature>
<feature type="transmembrane region" description="Helical" evidence="21">
    <location>
        <begin position="428"/>
        <end position="455"/>
    </location>
</feature>
<keyword evidence="13" id="KW-0560">Oxidoreductase</keyword>
<protein>
    <submittedName>
        <fullName evidence="25">Metalloreductase STEAP4-like isoform X2</fullName>
    </submittedName>
</protein>
<dbReference type="InterPro" id="IPR028939">
    <property type="entry name" value="P5C_Rdtase_cat_N"/>
</dbReference>
<gene>
    <name evidence="25" type="primary">LOC118416556</name>
</gene>
<dbReference type="GO" id="GO:0006826">
    <property type="term" value="P:iron ion transport"/>
    <property type="evidence" value="ECO:0007669"/>
    <property type="project" value="UniProtKB-KW"/>
</dbReference>
<keyword evidence="8 21" id="KW-0812">Transmembrane</keyword>
<feature type="region of interest" description="Disordered" evidence="20">
    <location>
        <begin position="470"/>
        <end position="489"/>
    </location>
</feature>
<evidence type="ECO:0000256" key="5">
    <source>
        <dbReference type="ARBA" id="ARBA00022448"/>
    </source>
</evidence>
<reference evidence="24" key="1">
    <citation type="journal article" date="2020" name="Nat. Ecol. Evol.">
        <title>Deeply conserved synteny resolves early events in vertebrate evolution.</title>
        <authorList>
            <person name="Simakov O."/>
            <person name="Marletaz F."/>
            <person name="Yue J.X."/>
            <person name="O'Connell B."/>
            <person name="Jenkins J."/>
            <person name="Brandt A."/>
            <person name="Calef R."/>
            <person name="Tung C.H."/>
            <person name="Huang T.K."/>
            <person name="Schmutz J."/>
            <person name="Satoh N."/>
            <person name="Yu J.K."/>
            <person name="Putnam N.H."/>
            <person name="Green R.E."/>
            <person name="Rokhsar D.S."/>
        </authorList>
    </citation>
    <scope>NUCLEOTIDE SEQUENCE [LARGE SCALE GENOMIC DNA]</scope>
    <source>
        <strain evidence="24">S238N-H82</strain>
    </source>
</reference>
<dbReference type="Proteomes" id="UP000001554">
    <property type="component" value="Chromosome 5"/>
</dbReference>
<evidence type="ECO:0000256" key="10">
    <source>
        <dbReference type="ARBA" id="ARBA00022753"/>
    </source>
</evidence>
<dbReference type="PANTHER" id="PTHR14239">
    <property type="entry name" value="DUDULIN-RELATED"/>
    <property type="match status" value="1"/>
</dbReference>
<keyword evidence="12 21" id="KW-1133">Transmembrane helix</keyword>
<evidence type="ECO:0000256" key="9">
    <source>
        <dbReference type="ARBA" id="ARBA00022723"/>
    </source>
</evidence>
<evidence type="ECO:0000259" key="22">
    <source>
        <dbReference type="Pfam" id="PF01794"/>
    </source>
</evidence>
<keyword evidence="15" id="KW-0186">Copper</keyword>
<feature type="transmembrane region" description="Helical" evidence="21">
    <location>
        <begin position="399"/>
        <end position="416"/>
    </location>
</feature>
<evidence type="ECO:0000256" key="20">
    <source>
        <dbReference type="SAM" id="MobiDB-lite"/>
    </source>
</evidence>
<comment type="subcellular location">
    <subcellularLocation>
        <location evidence="3">Endosome membrane</location>
        <topology evidence="3">Multi-pass membrane protein</topology>
    </subcellularLocation>
</comment>
<dbReference type="OMA" id="HPYVKNQ"/>
<feature type="domain" description="Ferric oxidoreductase" evidence="22">
    <location>
        <begin position="269"/>
        <end position="406"/>
    </location>
</feature>
<dbReference type="InterPro" id="IPR013130">
    <property type="entry name" value="Fe3_Rdtase_TM_dom"/>
</dbReference>
<keyword evidence="7" id="KW-0285">Flavoprotein</keyword>
<keyword evidence="24" id="KW-1185">Reference proteome</keyword>
<evidence type="ECO:0000256" key="16">
    <source>
        <dbReference type="ARBA" id="ARBA00023065"/>
    </source>
</evidence>
<dbReference type="GO" id="GO:0046872">
    <property type="term" value="F:metal ion binding"/>
    <property type="evidence" value="ECO:0007669"/>
    <property type="project" value="UniProtKB-KW"/>
</dbReference>
<keyword evidence="6" id="KW-0410">Iron transport</keyword>
<evidence type="ECO:0000256" key="13">
    <source>
        <dbReference type="ARBA" id="ARBA00023002"/>
    </source>
</evidence>
<feature type="transmembrane region" description="Helical" evidence="21">
    <location>
        <begin position="361"/>
        <end position="387"/>
    </location>
</feature>
<dbReference type="AlphaFoldDB" id="A0A9J7L9T1"/>
<evidence type="ECO:0000256" key="7">
    <source>
        <dbReference type="ARBA" id="ARBA00022630"/>
    </source>
</evidence>
<evidence type="ECO:0000256" key="18">
    <source>
        <dbReference type="ARBA" id="ARBA00048958"/>
    </source>
</evidence>
<dbReference type="InterPro" id="IPR036291">
    <property type="entry name" value="NAD(P)-bd_dom_sf"/>
</dbReference>
<keyword evidence="14" id="KW-0408">Iron</keyword>
<dbReference type="Pfam" id="PF01794">
    <property type="entry name" value="Ferric_reduct"/>
    <property type="match status" value="1"/>
</dbReference>
<evidence type="ECO:0000256" key="14">
    <source>
        <dbReference type="ARBA" id="ARBA00023004"/>
    </source>
</evidence>
<dbReference type="Pfam" id="PF03807">
    <property type="entry name" value="F420_oxidored"/>
    <property type="match status" value="1"/>
</dbReference>
<feature type="transmembrane region" description="Helical" evidence="21">
    <location>
        <begin position="263"/>
        <end position="290"/>
    </location>
</feature>
<keyword evidence="9" id="KW-0479">Metal-binding</keyword>
<dbReference type="InterPro" id="IPR051267">
    <property type="entry name" value="STEAP_metalloreductase"/>
</dbReference>
<comment type="similarity">
    <text evidence="4">Belongs to the STEAP family.</text>
</comment>
<dbReference type="PANTHER" id="PTHR14239:SF0">
    <property type="entry name" value="F420-DEPENDENT NADP REDUCTASE"/>
    <property type="match status" value="1"/>
</dbReference>
<keyword evidence="17 21" id="KW-0472">Membrane</keyword>
<evidence type="ECO:0000313" key="24">
    <source>
        <dbReference type="Proteomes" id="UP000001554"/>
    </source>
</evidence>
<evidence type="ECO:0000313" key="25">
    <source>
        <dbReference type="RefSeq" id="XP_035677588.1"/>
    </source>
</evidence>
<evidence type="ECO:0000256" key="15">
    <source>
        <dbReference type="ARBA" id="ARBA00023008"/>
    </source>
</evidence>
<keyword evidence="16" id="KW-0406">Ion transport</keyword>
<evidence type="ECO:0000256" key="3">
    <source>
        <dbReference type="ARBA" id="ARBA00004337"/>
    </source>
</evidence>
<proteinExistence type="inferred from homology"/>
<evidence type="ECO:0000256" key="6">
    <source>
        <dbReference type="ARBA" id="ARBA00022496"/>
    </source>
</evidence>
<reference evidence="25" key="2">
    <citation type="submission" date="2025-08" db="UniProtKB">
        <authorList>
            <consortium name="RefSeq"/>
        </authorList>
    </citation>
    <scope>IDENTIFICATION</scope>
    <source>
        <strain evidence="25">S238N-H82</strain>
        <tissue evidence="25">Testes</tissue>
    </source>
</reference>
<comment type="cofactor">
    <cofactor evidence="1">
        <name>heme b</name>
        <dbReference type="ChEBI" id="CHEBI:60344"/>
    </cofactor>
</comment>
<dbReference type="GeneID" id="118416556"/>
<dbReference type="GO" id="GO:0010008">
    <property type="term" value="C:endosome membrane"/>
    <property type="evidence" value="ECO:0007669"/>
    <property type="project" value="UniProtKB-SubCell"/>
</dbReference>
<dbReference type="FunFam" id="3.40.50.720:FF:000051">
    <property type="entry name" value="STEAP2 metalloreductase"/>
    <property type="match status" value="1"/>
</dbReference>
<comment type="catalytic activity">
    <reaction evidence="18">
        <text>2 Cu(+) + NADP(+) + H(+) = 2 Cu(2+) + NADPH</text>
        <dbReference type="Rhea" id="RHEA:71771"/>
        <dbReference type="ChEBI" id="CHEBI:15378"/>
        <dbReference type="ChEBI" id="CHEBI:29036"/>
        <dbReference type="ChEBI" id="CHEBI:49552"/>
        <dbReference type="ChEBI" id="CHEBI:57783"/>
        <dbReference type="ChEBI" id="CHEBI:58349"/>
    </reaction>
    <physiologicalReaction direction="right-to-left" evidence="18">
        <dbReference type="Rhea" id="RHEA:71773"/>
    </physiologicalReaction>
</comment>
<feature type="compositionally biased region" description="Basic and acidic residues" evidence="20">
    <location>
        <begin position="16"/>
        <end position="35"/>
    </location>
</feature>
<evidence type="ECO:0000256" key="21">
    <source>
        <dbReference type="SAM" id="Phobius"/>
    </source>
</evidence>